<dbReference type="RefSeq" id="WP_186639142.1">
    <property type="nucleotide sequence ID" value="NZ_JABWQX020000001.1"/>
</dbReference>
<protein>
    <submittedName>
        <fullName evidence="1">Uncharacterized protein</fullName>
    </submittedName>
</protein>
<organism evidence="1">
    <name type="scientific">Pseudomonas marvdashtae</name>
    <dbReference type="NCBI Taxonomy" id="2745500"/>
    <lineage>
        <taxon>Bacteria</taxon>
        <taxon>Pseudomonadati</taxon>
        <taxon>Pseudomonadota</taxon>
        <taxon>Gammaproteobacteria</taxon>
        <taxon>Pseudomonadales</taxon>
        <taxon>Pseudomonadaceae</taxon>
        <taxon>Pseudomonas</taxon>
    </lineage>
</organism>
<evidence type="ECO:0000313" key="2">
    <source>
        <dbReference type="EMBL" id="MBV4552315.1"/>
    </source>
</evidence>
<reference evidence="1" key="2">
    <citation type="submission" date="2020-07" db="EMBL/GenBank/DDBJ databases">
        <authorList>
            <person name="Lood C."/>
            <person name="Girard L."/>
        </authorList>
    </citation>
    <scope>NUCLEOTIDE SEQUENCE</scope>
    <source>
        <strain evidence="1">SWRI102</strain>
    </source>
</reference>
<gene>
    <name evidence="2" type="ORF">HU742_014310</name>
    <name evidence="1" type="ORF">HU742_06565</name>
</gene>
<reference evidence="1 3" key="1">
    <citation type="journal article" date="2020" name="Microorganisms">
        <title>Reliable Identification of Environmental Pseudomonas Isolates Using the rpoD Gene.</title>
        <authorList>
            <consortium name="The Broad Institute Genome Sequencing Platform"/>
            <person name="Girard L."/>
            <person name="Lood C."/>
            <person name="Rokni-Zadeh H."/>
            <person name="van Noort V."/>
            <person name="Lavigne R."/>
            <person name="De Mot R."/>
        </authorList>
    </citation>
    <scope>NUCLEOTIDE SEQUENCE</scope>
    <source>
        <strain evidence="1 3">SWRI102</strain>
    </source>
</reference>
<dbReference type="EMBL" id="JABWQX020000001">
    <property type="protein sequence ID" value="MBV4552315.1"/>
    <property type="molecule type" value="Genomic_DNA"/>
</dbReference>
<comment type="caution">
    <text evidence="1">The sequence shown here is derived from an EMBL/GenBank/DDBJ whole genome shotgun (WGS) entry which is preliminary data.</text>
</comment>
<keyword evidence="3" id="KW-1185">Reference proteome</keyword>
<dbReference type="EMBL" id="JABWQX010000001">
    <property type="protein sequence ID" value="MBC3394860.1"/>
    <property type="molecule type" value="Genomic_DNA"/>
</dbReference>
<evidence type="ECO:0000313" key="3">
    <source>
        <dbReference type="Proteomes" id="UP000659438"/>
    </source>
</evidence>
<dbReference type="Proteomes" id="UP000659438">
    <property type="component" value="Unassembled WGS sequence"/>
</dbReference>
<reference evidence="2" key="3">
    <citation type="submission" date="2021-06" db="EMBL/GenBank/DDBJ databases">
        <title>Updating the genus Pseudomonas: Description of 43 new species and partition of the Pseudomonas putida group.</title>
        <authorList>
            <person name="Girard L."/>
            <person name="Lood C."/>
            <person name="Vandamme P."/>
            <person name="Rokni-Zadeh H."/>
            <person name="Van Noort V."/>
            <person name="Hofte M."/>
            <person name="Lavigne R."/>
            <person name="De Mot R."/>
        </authorList>
    </citation>
    <scope>NUCLEOTIDE SEQUENCE</scope>
    <source>
        <strain evidence="2">SWRI102</strain>
    </source>
</reference>
<sequence length="99" mass="10742">METKHTPGPWYVQDDHGRRYIETEGNDDTIAEIHRRRSKGSVYSCAEAGANASLIAAAPELLEALQAARDLWGDYLPPGNSNAMKAMKLVDAAITKATA</sequence>
<dbReference type="AlphaFoldDB" id="A0A923JNY3"/>
<accession>A0A923JNY3</accession>
<proteinExistence type="predicted"/>
<evidence type="ECO:0000313" key="1">
    <source>
        <dbReference type="EMBL" id="MBC3394860.1"/>
    </source>
</evidence>
<name>A0A923JNY3_9PSED</name>